<protein>
    <recommendedName>
        <fullName evidence="7">Secreted protein</fullName>
    </recommendedName>
</protein>
<evidence type="ECO:0000313" key="2">
    <source>
        <dbReference type="EMBL" id="KRY66862.1"/>
    </source>
</evidence>
<reference evidence="5 6" key="1">
    <citation type="submission" date="2015-01" db="EMBL/GenBank/DDBJ databases">
        <title>Evolution of Trichinella species and genotypes.</title>
        <authorList>
            <person name="Korhonen P.K."/>
            <person name="Edoardo P."/>
            <person name="Giuseppe L.R."/>
            <person name="Gasser R.B."/>
        </authorList>
    </citation>
    <scope>NUCLEOTIDE SEQUENCE [LARGE SCALE GENOMIC DNA]</scope>
    <source>
        <strain evidence="2">ISS13</strain>
        <strain evidence="4">ISS176</strain>
        <strain evidence="3">ISS588</strain>
    </source>
</reference>
<sequence>MFHLVVNVFFLWWLRIDCSSGPTNVYYQILQDSFRVREINYSKLRVKQNTRAKRLAQMCNFSVFRY</sequence>
<dbReference type="EMBL" id="JYDS01000223">
    <property type="protein sequence ID" value="KRZ20934.1"/>
    <property type="molecule type" value="Genomic_DNA"/>
</dbReference>
<proteinExistence type="predicted"/>
<evidence type="ECO:0000313" key="4">
    <source>
        <dbReference type="EMBL" id="KRZ33856.1"/>
    </source>
</evidence>
<evidence type="ECO:0000256" key="1">
    <source>
        <dbReference type="SAM" id="SignalP"/>
    </source>
</evidence>
<dbReference type="Proteomes" id="UP000054805">
    <property type="component" value="Unassembled WGS sequence"/>
</dbReference>
<accession>A0A0V1IDQ5</accession>
<comment type="caution">
    <text evidence="3">The sequence shown here is derived from an EMBL/GenBank/DDBJ whole genome shotgun (WGS) entry which is preliminary data.</text>
</comment>
<dbReference type="EMBL" id="JYDV01000101">
    <property type="protein sequence ID" value="KRZ33856.1"/>
    <property type="molecule type" value="Genomic_DNA"/>
</dbReference>
<keyword evidence="1" id="KW-0732">Signal</keyword>
<dbReference type="AlphaFoldDB" id="A0A0V1IDQ5"/>
<evidence type="ECO:0000313" key="5">
    <source>
        <dbReference type="Proteomes" id="UP000054632"/>
    </source>
</evidence>
<name>A0A0V1IDQ5_TRIPS</name>
<organism evidence="3 6">
    <name type="scientific">Trichinella pseudospiralis</name>
    <name type="common">Parasitic roundworm</name>
    <dbReference type="NCBI Taxonomy" id="6337"/>
    <lineage>
        <taxon>Eukaryota</taxon>
        <taxon>Metazoa</taxon>
        <taxon>Ecdysozoa</taxon>
        <taxon>Nematoda</taxon>
        <taxon>Enoplea</taxon>
        <taxon>Dorylaimia</taxon>
        <taxon>Trichinellida</taxon>
        <taxon>Trichinellidae</taxon>
        <taxon>Trichinella</taxon>
    </lineage>
</organism>
<evidence type="ECO:0000313" key="6">
    <source>
        <dbReference type="Proteomes" id="UP000054805"/>
    </source>
</evidence>
<keyword evidence="6" id="KW-1185">Reference proteome</keyword>
<dbReference type="Proteomes" id="UP000054632">
    <property type="component" value="Unassembled WGS sequence"/>
</dbReference>
<feature type="signal peptide" evidence="1">
    <location>
        <begin position="1"/>
        <end position="18"/>
    </location>
</feature>
<evidence type="ECO:0000313" key="3">
    <source>
        <dbReference type="EMBL" id="KRZ20934.1"/>
    </source>
</evidence>
<dbReference type="Proteomes" id="UP000054826">
    <property type="component" value="Unassembled WGS sequence"/>
</dbReference>
<dbReference type="EMBL" id="JYDR01000154">
    <property type="protein sequence ID" value="KRY66862.1"/>
    <property type="molecule type" value="Genomic_DNA"/>
</dbReference>
<evidence type="ECO:0008006" key="7">
    <source>
        <dbReference type="Google" id="ProtNLM"/>
    </source>
</evidence>
<feature type="chain" id="PRO_5007438626" description="Secreted protein" evidence="1">
    <location>
        <begin position="19"/>
        <end position="66"/>
    </location>
</feature>
<gene>
    <name evidence="2" type="ORF">T4A_12106</name>
    <name evidence="3" type="ORF">T4B_8895</name>
    <name evidence="4" type="ORF">T4C_8601</name>
</gene>